<comment type="caution">
    <text evidence="1">The sequence shown here is derived from an EMBL/GenBank/DDBJ whole genome shotgun (WGS) entry which is preliminary data.</text>
</comment>
<name>A0A918N377_9FLAO</name>
<dbReference type="RefSeq" id="WP_027414298.1">
    <property type="nucleotide sequence ID" value="NZ_BMWS01000011.1"/>
</dbReference>
<dbReference type="EMBL" id="BMWS01000011">
    <property type="protein sequence ID" value="GGX17615.1"/>
    <property type="molecule type" value="Genomic_DNA"/>
</dbReference>
<organism evidence="1 2">
    <name type="scientific">Aquimarina muelleri</name>
    <dbReference type="NCBI Taxonomy" id="279356"/>
    <lineage>
        <taxon>Bacteria</taxon>
        <taxon>Pseudomonadati</taxon>
        <taxon>Bacteroidota</taxon>
        <taxon>Flavobacteriia</taxon>
        <taxon>Flavobacteriales</taxon>
        <taxon>Flavobacteriaceae</taxon>
        <taxon>Aquimarina</taxon>
    </lineage>
</organism>
<reference evidence="1 2" key="1">
    <citation type="journal article" date="2014" name="Int. J. Syst. Evol. Microbiol.">
        <title>Complete genome sequence of Corynebacterium casei LMG S-19264T (=DSM 44701T), isolated from a smear-ripened cheese.</title>
        <authorList>
            <consortium name="US DOE Joint Genome Institute (JGI-PGF)"/>
            <person name="Walter F."/>
            <person name="Albersmeier A."/>
            <person name="Kalinowski J."/>
            <person name="Ruckert C."/>
        </authorList>
    </citation>
    <scope>NUCLEOTIDE SEQUENCE [LARGE SCALE GENOMIC DNA]</scope>
    <source>
        <strain evidence="1 2">KCTC 12285</strain>
    </source>
</reference>
<dbReference type="AlphaFoldDB" id="A0A918N377"/>
<evidence type="ECO:0000313" key="2">
    <source>
        <dbReference type="Proteomes" id="UP000601108"/>
    </source>
</evidence>
<dbReference type="Proteomes" id="UP000601108">
    <property type="component" value="Unassembled WGS sequence"/>
</dbReference>
<sequence length="201" mass="23314">MNFEQLNQKIQPLLHPDIKCFVTKNKSSDKSTVCIEYYTLHTRSGMIGGVEEGILHIGNTLYLQDKKKSFIQILDENEKLICNQELDIFIKKQPEIRVSEKYDVLLDILPEATGSGFWYSISSKSPFQMPAMGKVTSNSLEKPIQETSKEILIRICFKLANHHNILDIYQISYLIHINIHHIDFDNNTWGIINDEFEVNKR</sequence>
<keyword evidence="2" id="KW-1185">Reference proteome</keyword>
<gene>
    <name evidence="1" type="ORF">GCM10007384_18760</name>
</gene>
<protein>
    <submittedName>
        <fullName evidence="1">Uncharacterized protein</fullName>
    </submittedName>
</protein>
<accession>A0A918N377</accession>
<evidence type="ECO:0000313" key="1">
    <source>
        <dbReference type="EMBL" id="GGX17615.1"/>
    </source>
</evidence>
<proteinExistence type="predicted"/>